<feature type="region of interest" description="Disordered" evidence="1">
    <location>
        <begin position="374"/>
        <end position="452"/>
    </location>
</feature>
<feature type="compositionally biased region" description="Low complexity" evidence="1">
    <location>
        <begin position="432"/>
        <end position="446"/>
    </location>
</feature>
<dbReference type="AlphaFoldDB" id="A0A6T2JMY3"/>
<feature type="compositionally biased region" description="Pro residues" evidence="1">
    <location>
        <begin position="407"/>
        <end position="431"/>
    </location>
</feature>
<feature type="compositionally biased region" description="Low complexity" evidence="1">
    <location>
        <begin position="374"/>
        <end position="406"/>
    </location>
</feature>
<evidence type="ECO:0000313" key="2">
    <source>
        <dbReference type="EMBL" id="CAE0835588.1"/>
    </source>
</evidence>
<organism evidence="3">
    <name type="scientific">Eutreptiella gymnastica</name>
    <dbReference type="NCBI Taxonomy" id="73025"/>
    <lineage>
        <taxon>Eukaryota</taxon>
        <taxon>Discoba</taxon>
        <taxon>Euglenozoa</taxon>
        <taxon>Euglenida</taxon>
        <taxon>Spirocuta</taxon>
        <taxon>Euglenophyceae</taxon>
        <taxon>Eutreptiales</taxon>
        <taxon>Eutreptiaceae</taxon>
        <taxon>Eutreptiella</taxon>
    </lineage>
</organism>
<gene>
    <name evidence="2" type="ORF">EGYM00163_LOCUS46938</name>
    <name evidence="3" type="ORF">EGYM00163_LOCUS46939</name>
</gene>
<reference evidence="3" key="1">
    <citation type="submission" date="2021-01" db="EMBL/GenBank/DDBJ databases">
        <authorList>
            <person name="Corre E."/>
            <person name="Pelletier E."/>
            <person name="Niang G."/>
            <person name="Scheremetjew M."/>
            <person name="Finn R."/>
            <person name="Kale V."/>
            <person name="Holt S."/>
            <person name="Cochrane G."/>
            <person name="Meng A."/>
            <person name="Brown T."/>
            <person name="Cohen L."/>
        </authorList>
    </citation>
    <scope>NUCLEOTIDE SEQUENCE</scope>
    <source>
        <strain evidence="3">CCMP1594</strain>
    </source>
</reference>
<dbReference type="EMBL" id="HBJA01136492">
    <property type="protein sequence ID" value="CAE0835589.1"/>
    <property type="molecule type" value="Transcribed_RNA"/>
</dbReference>
<evidence type="ECO:0000313" key="3">
    <source>
        <dbReference type="EMBL" id="CAE0835589.1"/>
    </source>
</evidence>
<name>A0A6T2JMY3_9EUGL</name>
<evidence type="ECO:0000256" key="1">
    <source>
        <dbReference type="SAM" id="MobiDB-lite"/>
    </source>
</evidence>
<protein>
    <submittedName>
        <fullName evidence="3">Uncharacterized protein</fullName>
    </submittedName>
</protein>
<proteinExistence type="predicted"/>
<accession>A0A6T2JMY3</accession>
<dbReference type="EMBL" id="HBJA01136491">
    <property type="protein sequence ID" value="CAE0835588.1"/>
    <property type="molecule type" value="Transcribed_RNA"/>
</dbReference>
<sequence>MAGRYSSHSRMAGDLAPAYTSPYSGYGESAYDYPEYGYGSSYGGYRGGYSRGGYPRSYTPSYTSPYDYPSPYGSYSEYSSGYGGGLERYSGVVSPAYSSEYGGYGASRGRSRVIGRRVVSKSASPVSRYDGMYDDLPTGGYAASMVRAPTYVSGGMYDSYGSSYLGGAPTYVAPSAGYLGGSGYYGGARSYGSRYSGSGSVYGRSYVSGGYSGASVYKAGYPKMYGGGGYLSSLGSTTTLGSAATDVSVSGAALPTTTTTTIPSFEGYLGFTGATGLTGFDGYSIPEYGSTISTTGFPSTTTVPASTSVPATSDDLQSLFRTQHSYLFNPDGSMKEGDALAAALKSYNDMLAAGMSSEDAALALSGQALTAAAPAAPAAEQPEVPAESAAPAADAPAPAPAAELPPATLPPATMPPAAAPAAAPAPAPAAPAAPAAAVPAAAPGAPSGFDLERSRRIAQQLLAS</sequence>